<name>A0A0E9PG71_ANGAN</name>
<sequence>MLVLCLKCSIDDNKKCYDCVCFGVYLHRHSLKTFQHAVIYTPVTARVYEAASSLGSSLSYPT</sequence>
<dbReference type="EMBL" id="GBXM01105744">
    <property type="protein sequence ID" value="JAH02833.1"/>
    <property type="molecule type" value="Transcribed_RNA"/>
</dbReference>
<accession>A0A0E9PG71</accession>
<protein>
    <submittedName>
        <fullName evidence="1">Uncharacterized protein</fullName>
    </submittedName>
</protein>
<organism evidence="1">
    <name type="scientific">Anguilla anguilla</name>
    <name type="common">European freshwater eel</name>
    <name type="synonym">Muraena anguilla</name>
    <dbReference type="NCBI Taxonomy" id="7936"/>
    <lineage>
        <taxon>Eukaryota</taxon>
        <taxon>Metazoa</taxon>
        <taxon>Chordata</taxon>
        <taxon>Craniata</taxon>
        <taxon>Vertebrata</taxon>
        <taxon>Euteleostomi</taxon>
        <taxon>Actinopterygii</taxon>
        <taxon>Neopterygii</taxon>
        <taxon>Teleostei</taxon>
        <taxon>Anguilliformes</taxon>
        <taxon>Anguillidae</taxon>
        <taxon>Anguilla</taxon>
    </lineage>
</organism>
<reference evidence="1" key="1">
    <citation type="submission" date="2014-11" db="EMBL/GenBank/DDBJ databases">
        <authorList>
            <person name="Amaro Gonzalez C."/>
        </authorList>
    </citation>
    <scope>NUCLEOTIDE SEQUENCE</scope>
</reference>
<dbReference type="AlphaFoldDB" id="A0A0E9PG71"/>
<proteinExistence type="predicted"/>
<evidence type="ECO:0000313" key="1">
    <source>
        <dbReference type="EMBL" id="JAH02833.1"/>
    </source>
</evidence>
<reference evidence="1" key="2">
    <citation type="journal article" date="2015" name="Fish Shellfish Immunol.">
        <title>Early steps in the European eel (Anguilla anguilla)-Vibrio vulnificus interaction in the gills: Role of the RtxA13 toxin.</title>
        <authorList>
            <person name="Callol A."/>
            <person name="Pajuelo D."/>
            <person name="Ebbesson L."/>
            <person name="Teles M."/>
            <person name="MacKenzie S."/>
            <person name="Amaro C."/>
        </authorList>
    </citation>
    <scope>NUCLEOTIDE SEQUENCE</scope>
</reference>